<dbReference type="GO" id="GO:0006457">
    <property type="term" value="P:protein folding"/>
    <property type="evidence" value="ECO:0007669"/>
    <property type="project" value="InterPro"/>
</dbReference>
<dbReference type="PANTHER" id="PTHR45625">
    <property type="entry name" value="PEPTIDYL-PROLYL CIS-TRANS ISOMERASE-RELATED"/>
    <property type="match status" value="1"/>
</dbReference>
<dbReference type="PANTHER" id="PTHR45625:SF4">
    <property type="entry name" value="PEPTIDYLPROLYL ISOMERASE DOMAIN AND WD REPEAT-CONTAINING PROTEIN 1"/>
    <property type="match status" value="1"/>
</dbReference>
<dbReference type="InterPro" id="IPR029000">
    <property type="entry name" value="Cyclophilin-like_dom_sf"/>
</dbReference>
<keyword evidence="7" id="KW-1185">Reference proteome</keyword>
<evidence type="ECO:0000256" key="2">
    <source>
        <dbReference type="ARBA" id="ARBA00023110"/>
    </source>
</evidence>
<evidence type="ECO:0000259" key="5">
    <source>
        <dbReference type="PROSITE" id="PS50072"/>
    </source>
</evidence>
<evidence type="ECO:0000313" key="7">
    <source>
        <dbReference type="Proteomes" id="UP001403385"/>
    </source>
</evidence>
<dbReference type="InterPro" id="IPR020892">
    <property type="entry name" value="Cyclophilin-type_PPIase_CS"/>
</dbReference>
<comment type="caution">
    <text evidence="6">The sequence shown here is derived from an EMBL/GenBank/DDBJ whole genome shotgun (WGS) entry which is preliminary data.</text>
</comment>
<comment type="similarity">
    <text evidence="1 4">Belongs to the cyclophilin-type PPIase family.</text>
</comment>
<keyword evidence="2 4" id="KW-0697">Rotamase</keyword>
<name>A0AAW9S8S0_9BACT</name>
<dbReference type="Pfam" id="PF00160">
    <property type="entry name" value="Pro_isomerase"/>
    <property type="match status" value="1"/>
</dbReference>
<dbReference type="PRINTS" id="PR00153">
    <property type="entry name" value="CSAPPISMRASE"/>
</dbReference>
<dbReference type="CDD" id="cd00317">
    <property type="entry name" value="cyclophilin"/>
    <property type="match status" value="1"/>
</dbReference>
<reference evidence="6 7" key="1">
    <citation type="submission" date="2024-04" db="EMBL/GenBank/DDBJ databases">
        <title>Novel genus in family Flammeovirgaceae.</title>
        <authorList>
            <person name="Nguyen T.H."/>
            <person name="Vuong T.Q."/>
            <person name="Le H."/>
            <person name="Kim S.-G."/>
        </authorList>
    </citation>
    <scope>NUCLEOTIDE SEQUENCE [LARGE SCALE GENOMIC DNA]</scope>
    <source>
        <strain evidence="6 7">JCM 23209</strain>
    </source>
</reference>
<dbReference type="EC" id="5.2.1.8" evidence="4"/>
<dbReference type="GO" id="GO:0003755">
    <property type="term" value="F:peptidyl-prolyl cis-trans isomerase activity"/>
    <property type="evidence" value="ECO:0007669"/>
    <property type="project" value="UniProtKB-UniRule"/>
</dbReference>
<dbReference type="Proteomes" id="UP001403385">
    <property type="component" value="Unassembled WGS sequence"/>
</dbReference>
<dbReference type="SUPFAM" id="SSF50891">
    <property type="entry name" value="Cyclophilin-like"/>
    <property type="match status" value="1"/>
</dbReference>
<dbReference type="InterPro" id="IPR044666">
    <property type="entry name" value="Cyclophilin_A-like"/>
</dbReference>
<comment type="catalytic activity">
    <reaction evidence="4">
        <text>[protein]-peptidylproline (omega=180) = [protein]-peptidylproline (omega=0)</text>
        <dbReference type="Rhea" id="RHEA:16237"/>
        <dbReference type="Rhea" id="RHEA-COMP:10747"/>
        <dbReference type="Rhea" id="RHEA-COMP:10748"/>
        <dbReference type="ChEBI" id="CHEBI:83833"/>
        <dbReference type="ChEBI" id="CHEBI:83834"/>
        <dbReference type="EC" id="5.2.1.8"/>
    </reaction>
</comment>
<dbReference type="AlphaFoldDB" id="A0AAW9S8S0"/>
<dbReference type="EMBL" id="JBDKWZ010000004">
    <property type="protein sequence ID" value="MEN7548150.1"/>
    <property type="molecule type" value="Genomic_DNA"/>
</dbReference>
<protein>
    <recommendedName>
        <fullName evidence="4">Peptidyl-prolyl cis-trans isomerase</fullName>
        <shortName evidence="4">PPIase</shortName>
        <ecNumber evidence="4">5.2.1.8</ecNumber>
    </recommendedName>
</protein>
<organism evidence="6 7">
    <name type="scientific">Rapidithrix thailandica</name>
    <dbReference type="NCBI Taxonomy" id="413964"/>
    <lineage>
        <taxon>Bacteria</taxon>
        <taxon>Pseudomonadati</taxon>
        <taxon>Bacteroidota</taxon>
        <taxon>Cytophagia</taxon>
        <taxon>Cytophagales</taxon>
        <taxon>Flammeovirgaceae</taxon>
        <taxon>Rapidithrix</taxon>
    </lineage>
</organism>
<dbReference type="RefSeq" id="WP_346820932.1">
    <property type="nucleotide sequence ID" value="NZ_JBDKWZ010000004.1"/>
</dbReference>
<dbReference type="InterPro" id="IPR002130">
    <property type="entry name" value="Cyclophilin-type_PPIase_dom"/>
</dbReference>
<proteinExistence type="inferred from homology"/>
<gene>
    <name evidence="6" type="ORF">AAG747_09525</name>
</gene>
<sequence length="211" mass="23597">MYRTPQKIVMLIAFLLAFTVQSFGQKSKKKDFLVSIETKFGTIQLVLFDQAPNHKTNFLKLVDEGFYDSTTFHRVLDDFMIQGGDPNTKPEGNGKEIGMGGPGYTLPAEIDKQYTHVKGMVAAARQGDRINPERHSSGSQFYIVQNENGAHHLDGKYTIFGQVIKGLEVVDSIASQEVDAKGKPLEEVYITVGAKKMKKKKITKLTGYKYQ</sequence>
<accession>A0AAW9S8S0</accession>
<comment type="function">
    <text evidence="4">PPIases accelerate the folding of proteins. It catalyzes the cis-trans isomerization of proline imidic peptide bonds in oligopeptides.</text>
</comment>
<feature type="domain" description="PPIase cyclophilin-type" evidence="5">
    <location>
        <begin position="37"/>
        <end position="191"/>
    </location>
</feature>
<keyword evidence="3 4" id="KW-0413">Isomerase</keyword>
<evidence type="ECO:0000256" key="3">
    <source>
        <dbReference type="ARBA" id="ARBA00023235"/>
    </source>
</evidence>
<evidence type="ECO:0000313" key="6">
    <source>
        <dbReference type="EMBL" id="MEN7548150.1"/>
    </source>
</evidence>
<dbReference type="PROSITE" id="PS50072">
    <property type="entry name" value="CSA_PPIASE_2"/>
    <property type="match status" value="1"/>
</dbReference>
<dbReference type="Gene3D" id="2.40.100.10">
    <property type="entry name" value="Cyclophilin-like"/>
    <property type="match status" value="1"/>
</dbReference>
<evidence type="ECO:0000256" key="4">
    <source>
        <dbReference type="RuleBase" id="RU363019"/>
    </source>
</evidence>
<dbReference type="PROSITE" id="PS00170">
    <property type="entry name" value="CSA_PPIASE_1"/>
    <property type="match status" value="1"/>
</dbReference>
<evidence type="ECO:0000256" key="1">
    <source>
        <dbReference type="ARBA" id="ARBA00007365"/>
    </source>
</evidence>